<dbReference type="AlphaFoldDB" id="K2KQE8"/>
<name>K2KQE8_9GAMM</name>
<dbReference type="RefSeq" id="WP_008489957.1">
    <property type="nucleotide sequence ID" value="NZ_AMRG01000022.1"/>
</dbReference>
<organism evidence="1 2">
    <name type="scientific">Idiomarina xiamenensis 10-D-4</name>
    <dbReference type="NCBI Taxonomy" id="740709"/>
    <lineage>
        <taxon>Bacteria</taxon>
        <taxon>Pseudomonadati</taxon>
        <taxon>Pseudomonadota</taxon>
        <taxon>Gammaproteobacteria</taxon>
        <taxon>Alteromonadales</taxon>
        <taxon>Idiomarinaceae</taxon>
        <taxon>Idiomarina</taxon>
    </lineage>
</organism>
<dbReference type="Proteomes" id="UP000014115">
    <property type="component" value="Unassembled WGS sequence"/>
</dbReference>
<dbReference type="Gene3D" id="3.90.1690.10">
    <property type="entry name" value="phage-related protein like domain"/>
    <property type="match status" value="1"/>
</dbReference>
<dbReference type="InterPro" id="IPR053738">
    <property type="entry name" value="Lambda_capsid_assembly"/>
</dbReference>
<accession>K2KQE8</accession>
<gene>
    <name evidence="1" type="ORF">A10D4_12684</name>
</gene>
<evidence type="ECO:0000313" key="1">
    <source>
        <dbReference type="EMBL" id="EKE79715.1"/>
    </source>
</evidence>
<dbReference type="OrthoDB" id="572526at2"/>
<dbReference type="STRING" id="740709.A10D4_12684"/>
<comment type="caution">
    <text evidence="1">The sequence shown here is derived from an EMBL/GenBank/DDBJ whole genome shotgun (WGS) entry which is preliminary data.</text>
</comment>
<evidence type="ECO:0000313" key="2">
    <source>
        <dbReference type="Proteomes" id="UP000014115"/>
    </source>
</evidence>
<dbReference type="EMBL" id="AMRG01000022">
    <property type="protein sequence ID" value="EKE79715.1"/>
    <property type="molecule type" value="Genomic_DNA"/>
</dbReference>
<protein>
    <submittedName>
        <fullName evidence="1">Phage protein</fullName>
    </submittedName>
</protein>
<keyword evidence="2" id="KW-1185">Reference proteome</keyword>
<dbReference type="eggNOG" id="ENOG502Z7K7">
    <property type="taxonomic scope" value="Bacteria"/>
</dbReference>
<dbReference type="PATRIC" id="fig|740709.3.peg.2560"/>
<sequence length="306" mass="33683">MSAPFVPQQRLTAIALGFKNAQFIADQVMPRTPVGSANFKWTEFRAKDTFTIPDSLVGRKSRPNEVEFGATEHTDSVVDFGLEDPIPNADIDEAKNNPAIDPEGRAAMKLAELIALGREKRVADKVMNVNNYNHSETLSGTDKWNAPESNLIEQISDAMDTPLVRPNTLVLGRTEATAMRRNLSLVKAFNGTNGDSGMVPWEFIRELFELENIIIGAARYNTANKGQDMSIERLWSGGASLLYINPIAALKDDVTFGMTAEHGERVAWTKPDENIGLRGGVRVRVGESVKEVVISKEAGFYFNAVL</sequence>
<proteinExistence type="predicted"/>
<reference evidence="1 2" key="1">
    <citation type="journal article" date="2012" name="J. Bacteriol.">
        <title>Genome Sequence of Idiomarina xiamenensis Type Strain 10-D-4.</title>
        <authorList>
            <person name="Lai Q."/>
            <person name="Wang L."/>
            <person name="Wang W."/>
            <person name="Shao Z."/>
        </authorList>
    </citation>
    <scope>NUCLEOTIDE SEQUENCE [LARGE SCALE GENOMIC DNA]</scope>
    <source>
        <strain evidence="1 2">10-D-4</strain>
    </source>
</reference>